<evidence type="ECO:0000256" key="2">
    <source>
        <dbReference type="ARBA" id="ARBA00005983"/>
    </source>
</evidence>
<dbReference type="InterPro" id="IPR050187">
    <property type="entry name" value="Lipid_Phosphate_FormReg"/>
</dbReference>
<evidence type="ECO:0000256" key="4">
    <source>
        <dbReference type="ARBA" id="ARBA00022679"/>
    </source>
</evidence>
<sequence>MKRARIIYNPSSGRELFKRELPEVLVKLEKAGYETSCHETTGKGDAEAEAKLASTRGYEIVIAAGGDGTINEVINGLANSLIRPKLGVIPVGTSNDFARALHIPRIVDKAVNIIVEGNFIPVDIGKMNSRYFMNIAGGGHLTELTYGVPSKLKTGLGQLAYYLKGIEMIPSLKSTEVTIEYDGKIFEGDIMLFLVANTNSVGGFETLAPDSNVQDGKFSLLILKKTHLTDLIRIATLAIRGEHISDPNIIYEKASTIRVNAKERMQINLDGEYGGDAPANFVNLQHHIEIFVPNMHIK</sequence>
<dbReference type="AlphaFoldDB" id="A0A6I4W0Y2"/>
<keyword evidence="12" id="KW-1208">Phospholipid metabolism</keyword>
<evidence type="ECO:0000259" key="13">
    <source>
        <dbReference type="PROSITE" id="PS50146"/>
    </source>
</evidence>
<gene>
    <name evidence="14" type="ORF">GSM42_18385</name>
</gene>
<organism evidence="14 15">
    <name type="scientific">Shimazuella alba</name>
    <dbReference type="NCBI Taxonomy" id="2690964"/>
    <lineage>
        <taxon>Bacteria</taxon>
        <taxon>Bacillati</taxon>
        <taxon>Bacillota</taxon>
        <taxon>Bacilli</taxon>
        <taxon>Bacillales</taxon>
        <taxon>Thermoactinomycetaceae</taxon>
        <taxon>Shimazuella</taxon>
    </lineage>
</organism>
<dbReference type="InterPro" id="IPR005218">
    <property type="entry name" value="Diacylglycerol/lipid_kinase"/>
</dbReference>
<dbReference type="Proteomes" id="UP000430692">
    <property type="component" value="Unassembled WGS sequence"/>
</dbReference>
<evidence type="ECO:0000256" key="9">
    <source>
        <dbReference type="ARBA" id="ARBA00022842"/>
    </source>
</evidence>
<evidence type="ECO:0000256" key="7">
    <source>
        <dbReference type="ARBA" id="ARBA00022777"/>
    </source>
</evidence>
<keyword evidence="6" id="KW-0547">Nucleotide-binding</keyword>
<dbReference type="PROSITE" id="PS50146">
    <property type="entry name" value="DAGK"/>
    <property type="match status" value="1"/>
</dbReference>
<dbReference type="InterPro" id="IPR045540">
    <property type="entry name" value="YegS/DAGK_C"/>
</dbReference>
<evidence type="ECO:0000256" key="12">
    <source>
        <dbReference type="ARBA" id="ARBA00023264"/>
    </source>
</evidence>
<dbReference type="PANTHER" id="PTHR12358:SF106">
    <property type="entry name" value="LIPID KINASE YEGS"/>
    <property type="match status" value="1"/>
</dbReference>
<dbReference type="GO" id="GO:0005886">
    <property type="term" value="C:plasma membrane"/>
    <property type="evidence" value="ECO:0007669"/>
    <property type="project" value="TreeGrafter"/>
</dbReference>
<dbReference type="SMART" id="SM00046">
    <property type="entry name" value="DAGKc"/>
    <property type="match status" value="1"/>
</dbReference>
<evidence type="ECO:0000256" key="11">
    <source>
        <dbReference type="ARBA" id="ARBA00023209"/>
    </source>
</evidence>
<feature type="domain" description="DAGKc" evidence="13">
    <location>
        <begin position="1"/>
        <end position="131"/>
    </location>
</feature>
<dbReference type="NCBIfam" id="NF009874">
    <property type="entry name" value="PRK13337.1"/>
    <property type="match status" value="1"/>
</dbReference>
<keyword evidence="7 14" id="KW-0418">Kinase</keyword>
<accession>A0A6I4W0Y2</accession>
<evidence type="ECO:0000313" key="15">
    <source>
        <dbReference type="Proteomes" id="UP000430692"/>
    </source>
</evidence>
<evidence type="ECO:0000256" key="1">
    <source>
        <dbReference type="ARBA" id="ARBA00001946"/>
    </source>
</evidence>
<evidence type="ECO:0000256" key="6">
    <source>
        <dbReference type="ARBA" id="ARBA00022741"/>
    </source>
</evidence>
<dbReference type="PANTHER" id="PTHR12358">
    <property type="entry name" value="SPHINGOSINE KINASE"/>
    <property type="match status" value="1"/>
</dbReference>
<keyword evidence="8" id="KW-0067">ATP-binding</keyword>
<comment type="similarity">
    <text evidence="2">Belongs to the diacylglycerol/lipid kinase family.</text>
</comment>
<dbReference type="EMBL" id="WUUL01000017">
    <property type="protein sequence ID" value="MXQ55656.1"/>
    <property type="molecule type" value="Genomic_DNA"/>
</dbReference>
<name>A0A6I4W0Y2_9BACL</name>
<keyword evidence="4" id="KW-0808">Transferase</keyword>
<dbReference type="RefSeq" id="WP_160803009.1">
    <property type="nucleotide sequence ID" value="NZ_WUUL01000017.1"/>
</dbReference>
<dbReference type="GO" id="GO:0046872">
    <property type="term" value="F:metal ion binding"/>
    <property type="evidence" value="ECO:0007669"/>
    <property type="project" value="UniProtKB-KW"/>
</dbReference>
<reference evidence="14 15" key="1">
    <citation type="submission" date="2019-12" db="EMBL/GenBank/DDBJ databases">
        <title>Whole-genome analyses of novel actinobacteria.</title>
        <authorList>
            <person name="Sahin N."/>
            <person name="Saygin H."/>
        </authorList>
    </citation>
    <scope>NUCLEOTIDE SEQUENCE [LARGE SCALE GENOMIC DNA]</scope>
    <source>
        <strain evidence="14 15">KC615</strain>
    </source>
</reference>
<dbReference type="InterPro" id="IPR016064">
    <property type="entry name" value="NAD/diacylglycerol_kinase_sf"/>
</dbReference>
<dbReference type="GO" id="GO:0005524">
    <property type="term" value="F:ATP binding"/>
    <property type="evidence" value="ECO:0007669"/>
    <property type="project" value="UniProtKB-KW"/>
</dbReference>
<proteinExistence type="inferred from homology"/>
<keyword evidence="3" id="KW-0444">Lipid biosynthesis</keyword>
<dbReference type="SUPFAM" id="SSF111331">
    <property type="entry name" value="NAD kinase/diacylglycerol kinase-like"/>
    <property type="match status" value="1"/>
</dbReference>
<evidence type="ECO:0000256" key="5">
    <source>
        <dbReference type="ARBA" id="ARBA00022723"/>
    </source>
</evidence>
<dbReference type="Pfam" id="PF00781">
    <property type="entry name" value="DAGK_cat"/>
    <property type="match status" value="1"/>
</dbReference>
<keyword evidence="10" id="KW-0443">Lipid metabolism</keyword>
<dbReference type="GO" id="GO:0008654">
    <property type="term" value="P:phospholipid biosynthetic process"/>
    <property type="evidence" value="ECO:0007669"/>
    <property type="project" value="UniProtKB-KW"/>
</dbReference>
<dbReference type="InterPro" id="IPR001206">
    <property type="entry name" value="Diacylglycerol_kinase_cat_dom"/>
</dbReference>
<evidence type="ECO:0000313" key="14">
    <source>
        <dbReference type="EMBL" id="MXQ55656.1"/>
    </source>
</evidence>
<protein>
    <submittedName>
        <fullName evidence="14">Diacylglycerol kinase</fullName>
    </submittedName>
</protein>
<dbReference type="Gene3D" id="3.40.50.10330">
    <property type="entry name" value="Probable inorganic polyphosphate/atp-NAD kinase, domain 1"/>
    <property type="match status" value="1"/>
</dbReference>
<evidence type="ECO:0000256" key="3">
    <source>
        <dbReference type="ARBA" id="ARBA00022516"/>
    </source>
</evidence>
<comment type="cofactor">
    <cofactor evidence="1">
        <name>Mg(2+)</name>
        <dbReference type="ChEBI" id="CHEBI:18420"/>
    </cofactor>
</comment>
<dbReference type="Pfam" id="PF19279">
    <property type="entry name" value="YegS_C"/>
    <property type="match status" value="1"/>
</dbReference>
<keyword evidence="15" id="KW-1185">Reference proteome</keyword>
<dbReference type="NCBIfam" id="NF009603">
    <property type="entry name" value="PRK13055.1"/>
    <property type="match status" value="1"/>
</dbReference>
<keyword evidence="9" id="KW-0460">Magnesium</keyword>
<keyword evidence="5" id="KW-0479">Metal-binding</keyword>
<evidence type="ECO:0000256" key="8">
    <source>
        <dbReference type="ARBA" id="ARBA00022840"/>
    </source>
</evidence>
<keyword evidence="11" id="KW-0594">Phospholipid biosynthesis</keyword>
<dbReference type="Gene3D" id="2.60.200.40">
    <property type="match status" value="1"/>
</dbReference>
<comment type="caution">
    <text evidence="14">The sequence shown here is derived from an EMBL/GenBank/DDBJ whole genome shotgun (WGS) entry which is preliminary data.</text>
</comment>
<dbReference type="InterPro" id="IPR017438">
    <property type="entry name" value="ATP-NAD_kinase_N"/>
</dbReference>
<dbReference type="GO" id="GO:0004143">
    <property type="term" value="F:ATP-dependent diacylglycerol kinase activity"/>
    <property type="evidence" value="ECO:0007669"/>
    <property type="project" value="TreeGrafter"/>
</dbReference>
<evidence type="ECO:0000256" key="10">
    <source>
        <dbReference type="ARBA" id="ARBA00023098"/>
    </source>
</evidence>
<dbReference type="NCBIfam" id="TIGR00147">
    <property type="entry name" value="YegS/Rv2252/BmrU family lipid kinase"/>
    <property type="match status" value="1"/>
</dbReference>